<comment type="subunit">
    <text evidence="7">Heterodimer of a catalytic subunit (MsrP) and a heme-binding subunit (MsrQ).</text>
</comment>
<keyword evidence="2 7" id="KW-0813">Transport</keyword>
<evidence type="ECO:0000313" key="9">
    <source>
        <dbReference type="EMBL" id="MBO1075857.1"/>
    </source>
</evidence>
<evidence type="ECO:0000256" key="5">
    <source>
        <dbReference type="ARBA" id="ARBA00023004"/>
    </source>
</evidence>
<evidence type="ECO:0000259" key="8">
    <source>
        <dbReference type="Pfam" id="PF01794"/>
    </source>
</evidence>
<comment type="function">
    <text evidence="7">Part of the MsrPQ system that repairs oxidized periplasmic proteins containing methionine sulfoxide residues (Met-O), using respiratory chain electrons. Thus protects these proteins from oxidative-stress damage caused by reactive species of oxygen and chlorine generated by the host defense mechanisms. MsrPQ is essential for the maintenance of envelope integrity under bleach stress, rescuing a wide series of structurally unrelated periplasmic proteins from methionine oxidation. MsrQ provides electrons for reduction to the reductase catalytic subunit MsrP, using the quinone pool of the respiratory chain.</text>
</comment>
<evidence type="ECO:0000256" key="2">
    <source>
        <dbReference type="ARBA" id="ARBA00022448"/>
    </source>
</evidence>
<organism evidence="9 10">
    <name type="scientific">Roseomonas marmotae</name>
    <dbReference type="NCBI Taxonomy" id="2768161"/>
    <lineage>
        <taxon>Bacteria</taxon>
        <taxon>Pseudomonadati</taxon>
        <taxon>Pseudomonadota</taxon>
        <taxon>Alphaproteobacteria</taxon>
        <taxon>Acetobacterales</taxon>
        <taxon>Roseomonadaceae</taxon>
        <taxon>Roseomonas</taxon>
    </lineage>
</organism>
<keyword evidence="7" id="KW-0349">Heme</keyword>
<dbReference type="HAMAP" id="MF_01207">
    <property type="entry name" value="MsrQ"/>
    <property type="match status" value="1"/>
</dbReference>
<keyword evidence="7" id="KW-0288">FMN</keyword>
<accession>A0ABS3KFW8</accession>
<evidence type="ECO:0000256" key="7">
    <source>
        <dbReference type="HAMAP-Rule" id="MF_01207"/>
    </source>
</evidence>
<keyword evidence="3 7" id="KW-0812">Transmembrane</keyword>
<keyword evidence="10" id="KW-1185">Reference proteome</keyword>
<keyword evidence="4 7" id="KW-1133">Transmembrane helix</keyword>
<dbReference type="InterPro" id="IPR022837">
    <property type="entry name" value="MsrQ-like"/>
</dbReference>
<dbReference type="EMBL" id="JACTNF010000015">
    <property type="protein sequence ID" value="MBO1075857.1"/>
    <property type="molecule type" value="Genomic_DNA"/>
</dbReference>
<keyword evidence="6 7" id="KW-0472">Membrane</keyword>
<comment type="similarity">
    <text evidence="7">Belongs to the MsrQ family.</text>
</comment>
<evidence type="ECO:0000256" key="1">
    <source>
        <dbReference type="ARBA" id="ARBA00004141"/>
    </source>
</evidence>
<feature type="transmembrane region" description="Helical" evidence="7">
    <location>
        <begin position="83"/>
        <end position="101"/>
    </location>
</feature>
<proteinExistence type="inferred from homology"/>
<keyword evidence="7" id="KW-0285">Flavoprotein</keyword>
<dbReference type="PANTHER" id="PTHR36964">
    <property type="entry name" value="PROTEIN-METHIONINE-SULFOXIDE REDUCTASE HEME-BINDING SUBUNIT MSRQ"/>
    <property type="match status" value="1"/>
</dbReference>
<keyword evidence="7" id="KW-1003">Cell membrane</keyword>
<evidence type="ECO:0000256" key="4">
    <source>
        <dbReference type="ARBA" id="ARBA00022989"/>
    </source>
</evidence>
<keyword evidence="5 7" id="KW-0408">Iron</keyword>
<sequence length="217" mass="24273">MPLSHRINAATARIPSLACYLLGLLPLAWIVWLTVSNQLGADPARELEHRLGLWALRFLILGLCVTPLRRFADLSLLRYRRALGLLAFLYAVLHFATYLLLDQGLSWAAISADILKRYYITIGFAALLMLVPLAATSNRFSIRRLGPKWTRLHKLVYPAIALVAVHFVLSVKSWPAEPVIYAAIVAGLLLLRLVPRRRRAERRGRSARPATTLAPPA</sequence>
<feature type="domain" description="Ferric oxidoreductase" evidence="8">
    <location>
        <begin position="51"/>
        <end position="163"/>
    </location>
</feature>
<feature type="transmembrane region" description="Helical" evidence="7">
    <location>
        <begin position="117"/>
        <end position="135"/>
    </location>
</feature>
<dbReference type="Proteomes" id="UP001518990">
    <property type="component" value="Unassembled WGS sequence"/>
</dbReference>
<gene>
    <name evidence="7 9" type="primary">msrQ</name>
    <name evidence="9" type="ORF">IAI60_14665</name>
</gene>
<dbReference type="NCBIfam" id="NF003833">
    <property type="entry name" value="PRK05419.1-5"/>
    <property type="match status" value="1"/>
</dbReference>
<keyword evidence="7" id="KW-0479">Metal-binding</keyword>
<comment type="subcellular location">
    <subcellularLocation>
        <location evidence="7">Cell membrane</location>
        <topology evidence="7">Multi-pass membrane protein</topology>
    </subcellularLocation>
    <subcellularLocation>
        <location evidence="1">Membrane</location>
        <topology evidence="1">Multi-pass membrane protein</topology>
    </subcellularLocation>
</comment>
<evidence type="ECO:0000256" key="3">
    <source>
        <dbReference type="ARBA" id="ARBA00022692"/>
    </source>
</evidence>
<evidence type="ECO:0000256" key="6">
    <source>
        <dbReference type="ARBA" id="ARBA00023136"/>
    </source>
</evidence>
<reference evidence="9 10" key="1">
    <citation type="submission" date="2020-09" db="EMBL/GenBank/DDBJ databases">
        <title>Roseomonas.</title>
        <authorList>
            <person name="Zhu W."/>
        </authorList>
    </citation>
    <scope>NUCLEOTIDE SEQUENCE [LARGE SCALE GENOMIC DNA]</scope>
    <source>
        <strain evidence="9 10">1311</strain>
    </source>
</reference>
<feature type="transmembrane region" description="Helical" evidence="7">
    <location>
        <begin position="52"/>
        <end position="71"/>
    </location>
</feature>
<protein>
    <recommendedName>
        <fullName evidence="7">Protein-methionine-sulfoxide reductase heme-binding subunit MsrQ</fullName>
    </recommendedName>
    <alternativeName>
        <fullName evidence="7">Flavocytochrome MsrQ</fullName>
    </alternativeName>
</protein>
<feature type="transmembrane region" description="Helical" evidence="7">
    <location>
        <begin position="155"/>
        <end position="172"/>
    </location>
</feature>
<name>A0ABS3KFW8_9PROT</name>
<dbReference type="PANTHER" id="PTHR36964:SF1">
    <property type="entry name" value="PROTEIN-METHIONINE-SULFOXIDE REDUCTASE HEME-BINDING SUBUNIT MSRQ"/>
    <property type="match status" value="1"/>
</dbReference>
<keyword evidence="7" id="KW-0249">Electron transport</keyword>
<dbReference type="InterPro" id="IPR013130">
    <property type="entry name" value="Fe3_Rdtase_TM_dom"/>
</dbReference>
<dbReference type="RefSeq" id="WP_208776324.1">
    <property type="nucleotide sequence ID" value="NZ_CP061095.1"/>
</dbReference>
<comment type="cofactor">
    <cofactor evidence="7">
        <name>FMN</name>
        <dbReference type="ChEBI" id="CHEBI:58210"/>
    </cofactor>
    <text evidence="7">Binds 1 FMN per subunit.</text>
</comment>
<feature type="transmembrane region" description="Helical" evidence="7">
    <location>
        <begin position="178"/>
        <end position="195"/>
    </location>
</feature>
<comment type="caution">
    <text evidence="9">The sequence shown here is derived from an EMBL/GenBank/DDBJ whole genome shotgun (WGS) entry which is preliminary data.</text>
</comment>
<comment type="cofactor">
    <cofactor evidence="7">
        <name>heme b</name>
        <dbReference type="ChEBI" id="CHEBI:60344"/>
    </cofactor>
    <text evidence="7">Binds 1 heme b (iron(II)-protoporphyrin IX) group per subunit.</text>
</comment>
<feature type="transmembrane region" description="Helical" evidence="7">
    <location>
        <begin position="12"/>
        <end position="32"/>
    </location>
</feature>
<evidence type="ECO:0000313" key="10">
    <source>
        <dbReference type="Proteomes" id="UP001518990"/>
    </source>
</evidence>
<dbReference type="Pfam" id="PF01794">
    <property type="entry name" value="Ferric_reduct"/>
    <property type="match status" value="1"/>
</dbReference>